<dbReference type="Gene3D" id="3.90.550.10">
    <property type="entry name" value="Spore Coat Polysaccharide Biosynthesis Protein SpsA, Chain A"/>
    <property type="match status" value="1"/>
</dbReference>
<dbReference type="Pfam" id="PF03142">
    <property type="entry name" value="Chitin_synth_2"/>
    <property type="match status" value="1"/>
</dbReference>
<evidence type="ECO:0000259" key="14">
    <source>
        <dbReference type="Pfam" id="PF23000"/>
    </source>
</evidence>
<feature type="transmembrane region" description="Helical" evidence="13">
    <location>
        <begin position="907"/>
        <end position="923"/>
    </location>
</feature>
<dbReference type="PANTHER" id="PTHR22914">
    <property type="entry name" value="CHITIN SYNTHASE"/>
    <property type="match status" value="1"/>
</dbReference>
<protein>
    <recommendedName>
        <fullName evidence="2">chitin synthase</fullName>
        <ecNumber evidence="2">2.4.1.16</ecNumber>
    </recommendedName>
</protein>
<dbReference type="EC" id="2.4.1.16" evidence="2"/>
<dbReference type="EMBL" id="JABSTR010000005">
    <property type="protein sequence ID" value="KAH9369652.1"/>
    <property type="molecule type" value="Genomic_DNA"/>
</dbReference>
<evidence type="ECO:0000256" key="10">
    <source>
        <dbReference type="ARBA" id="ARBA00023180"/>
    </source>
</evidence>
<organism evidence="15 16">
    <name type="scientific">Haemaphysalis longicornis</name>
    <name type="common">Bush tick</name>
    <dbReference type="NCBI Taxonomy" id="44386"/>
    <lineage>
        <taxon>Eukaryota</taxon>
        <taxon>Metazoa</taxon>
        <taxon>Ecdysozoa</taxon>
        <taxon>Arthropoda</taxon>
        <taxon>Chelicerata</taxon>
        <taxon>Arachnida</taxon>
        <taxon>Acari</taxon>
        <taxon>Parasitiformes</taxon>
        <taxon>Ixodida</taxon>
        <taxon>Ixodoidea</taxon>
        <taxon>Ixodidae</taxon>
        <taxon>Haemaphysalinae</taxon>
        <taxon>Haemaphysalis</taxon>
    </lineage>
</organism>
<evidence type="ECO:0000256" key="1">
    <source>
        <dbReference type="ARBA" id="ARBA00004651"/>
    </source>
</evidence>
<dbReference type="Proteomes" id="UP000821853">
    <property type="component" value="Chromosome 3"/>
</dbReference>
<dbReference type="VEuPathDB" id="VectorBase:HLOH_060213"/>
<keyword evidence="6 13" id="KW-0812">Transmembrane</keyword>
<evidence type="ECO:0000256" key="7">
    <source>
        <dbReference type="ARBA" id="ARBA00022989"/>
    </source>
</evidence>
<name>A0A9J6G5B4_HAELO</name>
<dbReference type="OMA" id="MTAPECT"/>
<dbReference type="FunFam" id="3.90.550.10:FF:000139">
    <property type="entry name" value="Chitin synthase 8"/>
    <property type="match status" value="1"/>
</dbReference>
<keyword evidence="3" id="KW-1003">Cell membrane</keyword>
<gene>
    <name evidence="15" type="ORF">HPB48_007619</name>
</gene>
<comment type="catalytic activity">
    <reaction evidence="12">
        <text>[(1-&gt;4)-N-acetyl-beta-D-glucosaminyl](n) + UDP-N-acetyl-alpha-D-glucosamine = [(1-&gt;4)-N-acetyl-beta-D-glucosaminyl](n+1) + UDP + H(+)</text>
        <dbReference type="Rhea" id="RHEA:16637"/>
        <dbReference type="Rhea" id="RHEA-COMP:9593"/>
        <dbReference type="Rhea" id="RHEA-COMP:9595"/>
        <dbReference type="ChEBI" id="CHEBI:15378"/>
        <dbReference type="ChEBI" id="CHEBI:17029"/>
        <dbReference type="ChEBI" id="CHEBI:57705"/>
        <dbReference type="ChEBI" id="CHEBI:58223"/>
        <dbReference type="EC" id="2.4.1.16"/>
    </reaction>
</comment>
<evidence type="ECO:0000256" key="9">
    <source>
        <dbReference type="ARBA" id="ARBA00023136"/>
    </source>
</evidence>
<evidence type="ECO:0000256" key="11">
    <source>
        <dbReference type="ARBA" id="ARBA00046329"/>
    </source>
</evidence>
<evidence type="ECO:0000256" key="4">
    <source>
        <dbReference type="ARBA" id="ARBA00022676"/>
    </source>
</evidence>
<comment type="caution">
    <text evidence="15">The sequence shown here is derived from an EMBL/GenBank/DDBJ whole genome shotgun (WGS) entry which is preliminary data.</text>
</comment>
<dbReference type="GO" id="GO:0005886">
    <property type="term" value="C:plasma membrane"/>
    <property type="evidence" value="ECO:0007669"/>
    <property type="project" value="UniProtKB-SubCell"/>
</dbReference>
<sequence>MDRVSQHGGADHVTGTHNTERISWIWAILFSMLVPEMLAFIRARWTSMHQAIRVPQPRTFFMVFVVESLHVIGVCLLVIRVLPVLDAQRAVMVSSCVAVVPALLASLSHRGGTSPRNTALDCLTVLAQCSGLVLWSVGDGGASTLAAALLLTSCAWWECFADENAPIFRLVKLAPLKRDLERCQLFMSTVLPFWRMLLMFSTTLTLATNSLASVQELFSNFPKAFQWDGYETCDTRAFFHEAGTDYGPCGTGLPPIAVAAVHVCASYVAYRACVFACRVKMQSFSMSLPLTISGPVTALLISATCALRSSPQACAVDKTLTWYLRFNCYEGSYSQFFAHEHAWLSVAWILSFAWLTARFWKSWTPRMAAEASIFARPSYTSVLLEQSVALNIRRPCGPQKEEMNQCWTVEDAIGYSAGNDEANSPHRTRSKGEQDDGDDVTRIYACATMWHETKDEMLQLLESVLRMDADQSARQLSRLRLGIKVKLYYVFEAHIIFDDAFRDGQDAMGQNGRVINDYVRTLIDMVNEATWEEKPNVSTCLFLPIPSSSSSVYGLSDICLPPPRLLDTPYGGRLEWTMPGRNPLVVHLKDRARIRNKKRWSQVMYMYYLLGHRLQASPIEDRRKQLRKSNTYILALDGDISFRPEAVLYLLDHMKNNPKLGAVCGRVHPTGSGPMVWYQKFEYAVGHWLQKSTEHVLGCVLCSPGCFSLFRSEALLADNVLSTFTTKSTEASHFIQYDQGEDRWLCTLLLKQGYQVKYSAASDAYTRCPETFEEFFTQRRRWNSSTMANILDILMNARKTARNNGGISLCYIAYLGMLMLGSLLGPGTIFLQLIIGLVHFSGISNLAALAIHALPVLVFVAACFRCSQSVQMLAAKVLSAAYALLVAAVLTNVALEIRSHGMASPTSIFFVATALIFLFAALVHPQEVGCLVHSLIYFLLVPAMYLILTLYSAINLNVVSWGTSLHRWREPLQQCALRRIQRVARNPAGVASVAQPIEVLCAAPSPLHFPFFLTAEKTLCTDRGKVQVS</sequence>
<comment type="subcellular location">
    <subcellularLocation>
        <location evidence="1">Cell membrane</location>
        <topology evidence="1">Multi-pass membrane protein</topology>
    </subcellularLocation>
</comment>
<keyword evidence="10" id="KW-0325">Glycoprotein</keyword>
<reference evidence="15 16" key="1">
    <citation type="journal article" date="2020" name="Cell">
        <title>Large-Scale Comparative Analyses of Tick Genomes Elucidate Their Genetic Diversity and Vector Capacities.</title>
        <authorList>
            <consortium name="Tick Genome and Microbiome Consortium (TIGMIC)"/>
            <person name="Jia N."/>
            <person name="Wang J."/>
            <person name="Shi W."/>
            <person name="Du L."/>
            <person name="Sun Y."/>
            <person name="Zhan W."/>
            <person name="Jiang J.F."/>
            <person name="Wang Q."/>
            <person name="Zhang B."/>
            <person name="Ji P."/>
            <person name="Bell-Sakyi L."/>
            <person name="Cui X.M."/>
            <person name="Yuan T.T."/>
            <person name="Jiang B.G."/>
            <person name="Yang W.F."/>
            <person name="Lam T.T."/>
            <person name="Chang Q.C."/>
            <person name="Ding S.J."/>
            <person name="Wang X.J."/>
            <person name="Zhu J.G."/>
            <person name="Ruan X.D."/>
            <person name="Zhao L."/>
            <person name="Wei J.T."/>
            <person name="Ye R.Z."/>
            <person name="Que T.C."/>
            <person name="Du C.H."/>
            <person name="Zhou Y.H."/>
            <person name="Cheng J.X."/>
            <person name="Dai P.F."/>
            <person name="Guo W.B."/>
            <person name="Han X.H."/>
            <person name="Huang E.J."/>
            <person name="Li L.F."/>
            <person name="Wei W."/>
            <person name="Gao Y.C."/>
            <person name="Liu J.Z."/>
            <person name="Shao H.Z."/>
            <person name="Wang X."/>
            <person name="Wang C.C."/>
            <person name="Yang T.C."/>
            <person name="Huo Q.B."/>
            <person name="Li W."/>
            <person name="Chen H.Y."/>
            <person name="Chen S.E."/>
            <person name="Zhou L.G."/>
            <person name="Ni X.B."/>
            <person name="Tian J.H."/>
            <person name="Sheng Y."/>
            <person name="Liu T."/>
            <person name="Pan Y.S."/>
            <person name="Xia L.Y."/>
            <person name="Li J."/>
            <person name="Zhao F."/>
            <person name="Cao W.C."/>
        </authorList>
    </citation>
    <scope>NUCLEOTIDE SEQUENCE [LARGE SCALE GENOMIC DNA]</scope>
    <source>
        <strain evidence="15">HaeL-2018</strain>
    </source>
</reference>
<feature type="transmembrane region" description="Helical" evidence="13">
    <location>
        <begin position="61"/>
        <end position="82"/>
    </location>
</feature>
<feature type="transmembrane region" description="Helical" evidence="13">
    <location>
        <begin position="22"/>
        <end position="41"/>
    </location>
</feature>
<comment type="similarity">
    <text evidence="11">Belongs to the chitin synthase family. Class IV subfamily.</text>
</comment>
<keyword evidence="4" id="KW-0328">Glycosyltransferase</keyword>
<dbReference type="CDD" id="cd04190">
    <property type="entry name" value="Chitin_synth_C"/>
    <property type="match status" value="1"/>
</dbReference>
<dbReference type="SUPFAM" id="SSF53448">
    <property type="entry name" value="Nucleotide-diphospho-sugar transferases"/>
    <property type="match status" value="1"/>
</dbReference>
<feature type="domain" description="Chitin synthase chs-1/2 N-terminal putative transporter" evidence="14">
    <location>
        <begin position="16"/>
        <end position="205"/>
    </location>
</feature>
<keyword evidence="7 13" id="KW-1133">Transmembrane helix</keyword>
<keyword evidence="9 13" id="KW-0472">Membrane</keyword>
<dbReference type="InterPro" id="IPR004835">
    <property type="entry name" value="Chitin_synth"/>
</dbReference>
<evidence type="ECO:0000256" key="3">
    <source>
        <dbReference type="ARBA" id="ARBA00022475"/>
    </source>
</evidence>
<dbReference type="AlphaFoldDB" id="A0A9J6G5B4"/>
<evidence type="ECO:0000256" key="8">
    <source>
        <dbReference type="ARBA" id="ARBA00023054"/>
    </source>
</evidence>
<feature type="transmembrane region" description="Helical" evidence="13">
    <location>
        <begin position="935"/>
        <end position="954"/>
    </location>
</feature>
<proteinExistence type="inferred from homology"/>
<evidence type="ECO:0000256" key="13">
    <source>
        <dbReference type="SAM" id="Phobius"/>
    </source>
</evidence>
<dbReference type="OrthoDB" id="370884at2759"/>
<dbReference type="GO" id="GO:0006031">
    <property type="term" value="P:chitin biosynthetic process"/>
    <property type="evidence" value="ECO:0007669"/>
    <property type="project" value="TreeGrafter"/>
</dbReference>
<evidence type="ECO:0000256" key="12">
    <source>
        <dbReference type="ARBA" id="ARBA00048014"/>
    </source>
</evidence>
<feature type="transmembrane region" description="Helical" evidence="13">
    <location>
        <begin position="873"/>
        <end position="895"/>
    </location>
</feature>
<dbReference type="PANTHER" id="PTHR22914:SF42">
    <property type="entry name" value="CHITIN SYNTHASE"/>
    <property type="match status" value="1"/>
</dbReference>
<dbReference type="InterPro" id="IPR029044">
    <property type="entry name" value="Nucleotide-diphossugar_trans"/>
</dbReference>
<dbReference type="InterPro" id="IPR055120">
    <property type="entry name" value="Chs-1/2_IV_N"/>
</dbReference>
<accession>A0A9J6G5B4</accession>
<evidence type="ECO:0000313" key="15">
    <source>
        <dbReference type="EMBL" id="KAH9369652.1"/>
    </source>
</evidence>
<evidence type="ECO:0000256" key="5">
    <source>
        <dbReference type="ARBA" id="ARBA00022679"/>
    </source>
</evidence>
<dbReference type="Pfam" id="PF23000">
    <property type="entry name" value="ChitinSynthase_IV_N"/>
    <property type="match status" value="1"/>
</dbReference>
<evidence type="ECO:0000313" key="16">
    <source>
        <dbReference type="Proteomes" id="UP000821853"/>
    </source>
</evidence>
<dbReference type="GO" id="GO:0004100">
    <property type="term" value="F:chitin synthase activity"/>
    <property type="evidence" value="ECO:0007669"/>
    <property type="project" value="UniProtKB-EC"/>
</dbReference>
<keyword evidence="16" id="KW-1185">Reference proteome</keyword>
<keyword evidence="8" id="KW-0175">Coiled coil</keyword>
<evidence type="ECO:0000256" key="2">
    <source>
        <dbReference type="ARBA" id="ARBA00012543"/>
    </source>
</evidence>
<evidence type="ECO:0000256" key="6">
    <source>
        <dbReference type="ARBA" id="ARBA00022692"/>
    </source>
</evidence>
<feature type="transmembrane region" description="Helical" evidence="13">
    <location>
        <begin position="846"/>
        <end position="866"/>
    </location>
</feature>
<feature type="transmembrane region" description="Helical" evidence="13">
    <location>
        <begin position="809"/>
        <end position="840"/>
    </location>
</feature>
<keyword evidence="5" id="KW-0808">Transferase</keyword>